<evidence type="ECO:0000256" key="1">
    <source>
        <dbReference type="ARBA" id="ARBA00006849"/>
    </source>
</evidence>
<dbReference type="GO" id="GO:0016491">
    <property type="term" value="F:oxidoreductase activity"/>
    <property type="evidence" value="ECO:0007669"/>
    <property type="project" value="UniProtKB-KW"/>
</dbReference>
<dbReference type="InterPro" id="IPR008274">
    <property type="entry name" value="AldOxase/xan_DH_MoCoBD1"/>
</dbReference>
<dbReference type="PANTHER" id="PTHR11908:SF132">
    <property type="entry name" value="ALDEHYDE OXIDASE 1-RELATED"/>
    <property type="match status" value="1"/>
</dbReference>
<dbReference type="InterPro" id="IPR010419">
    <property type="entry name" value="CO_DH_gsu"/>
</dbReference>
<dbReference type="PANTHER" id="PTHR11908">
    <property type="entry name" value="XANTHINE DEHYDROGENASE"/>
    <property type="match status" value="1"/>
</dbReference>
<dbReference type="InterPro" id="IPR023393">
    <property type="entry name" value="START-like_dom_sf"/>
</dbReference>
<evidence type="ECO:0000256" key="2">
    <source>
        <dbReference type="ARBA" id="ARBA00022505"/>
    </source>
</evidence>
<dbReference type="Pfam" id="PF02738">
    <property type="entry name" value="MoCoBD_1"/>
    <property type="match status" value="1"/>
</dbReference>
<dbReference type="SUPFAM" id="SSF56003">
    <property type="entry name" value="Molybdenum cofactor-binding domain"/>
    <property type="match status" value="1"/>
</dbReference>
<accession>A0A4Q8LTT8</accession>
<name>A0A4Q8LTT8_9GAMM</name>
<sequence length="998" mass="106245">MTQADTRSHDETLAPGQWTGRSLPRVEDAALLSGRGRYFDDLGTPPRTQHAAILRSPHGHARVLHVDADMARALPGVCAVLTGADIQRLTTSLVVGVKAPIECWPIATDRVRYVGEPVAVVVARDRYLAEDAMELIEVEYEALDAVVDPQLAIAPDAPVLHEGLGGNIASERSFRYGDPETAFAQAAHRVSVEVRYPRNSCTPIECYGVLAEYDPGIDGYDVMANFQGPFSIHAVISRALKVPGNRLRLRTPPESGGSYGIKQGIFPYIVLIAAAARVAQCPVKWVEDRLEHLSASVCATNRDTTLTAAVDADGRVRALAWDQLEDCGAHLRAPEPATLYRMHGNMTGAYAIAHVSIRNRVVLTNKMPTGLNRGFGGPQVYFALERLMQRIAIELGLDPLEVIRRNLVPAEAFPYRTATGALLDSGDYRTAVDRAVEEGGLAELIARRDAARAEGRHYGIGFTAAVEPSVSNMGYITAVLTPEQRAKAGPKNGAQATATIQIDAVGSVSVHVASVPQGQGHRTVLAQVVADAFGLTPREIRVVTEMDTARDAWSIASGNYSSRFAAAVAGAAHIAAMRLREKLARIAAAQLGCAWQQIELVEGTLRHKGSDARPLPFARVASSSHWAPGTLPDEVDHAIRETAFWTPPQLTAPDAQDGVNSSLCHGFIFDFCGVEIDRDTAQVRIDKYVTMHDCGRILHPGMVEGQVNGGYAHALGAALYEEHSYGADGSFLSGTFADYLVPTAMEVVPPLILHHETPSPFTPLGAKGVGEGNCMSTPVCLANAVADALSIADVELPLLPARLALHLHGEEAPPSRPLAKKAAPPAKPGERKLTGEGLARVAASRQQVWNMLLDPDTLASVIPGAHGIERPSPTEFTADVTLGIGPVKGRYKAKVGLHDLDEPESLTLKGTTTGALGFGNGSGAVTLKEPSPGHTEIHYRYEVVIGGKVASIGGRLLDGAAKVVIGQLFDGLAAKAGGGKGGIAGWFKRVLRRFGVGL</sequence>
<keyword evidence="2" id="KW-0500">Molybdenum</keyword>
<proteinExistence type="inferred from homology"/>
<keyword evidence="3" id="KW-0560">Oxidoreductase</keyword>
<comment type="caution">
    <text evidence="6">The sequence shown here is derived from an EMBL/GenBank/DDBJ whole genome shotgun (WGS) entry which is preliminary data.</text>
</comment>
<dbReference type="SMART" id="SM01008">
    <property type="entry name" value="Ald_Xan_dh_C"/>
    <property type="match status" value="1"/>
</dbReference>
<feature type="region of interest" description="Disordered" evidence="4">
    <location>
        <begin position="810"/>
        <end position="834"/>
    </location>
</feature>
<dbReference type="InterPro" id="IPR037165">
    <property type="entry name" value="AldOxase/xan_DH_Mopterin-bd_sf"/>
</dbReference>
<dbReference type="InterPro" id="IPR036856">
    <property type="entry name" value="Ald_Oxase/Xan_DH_a/b_sf"/>
</dbReference>
<dbReference type="Pfam" id="PF20256">
    <property type="entry name" value="MoCoBD_2"/>
    <property type="match status" value="1"/>
</dbReference>
<dbReference type="Gene3D" id="3.90.1170.50">
    <property type="entry name" value="Aldehyde oxidase/xanthine dehydrogenase, a/b hammerhead"/>
    <property type="match status" value="1"/>
</dbReference>
<dbReference type="CDD" id="cd05018">
    <property type="entry name" value="CoxG"/>
    <property type="match status" value="1"/>
</dbReference>
<dbReference type="GO" id="GO:0005506">
    <property type="term" value="F:iron ion binding"/>
    <property type="evidence" value="ECO:0007669"/>
    <property type="project" value="InterPro"/>
</dbReference>
<dbReference type="Proteomes" id="UP000292087">
    <property type="component" value="Unassembled WGS sequence"/>
</dbReference>
<dbReference type="InterPro" id="IPR000674">
    <property type="entry name" value="Ald_Oxase/Xan_DH_a/b"/>
</dbReference>
<dbReference type="Gene3D" id="3.30.365.10">
    <property type="entry name" value="Aldehyde oxidase/xanthine dehydrogenase, molybdopterin binding domain"/>
    <property type="match status" value="4"/>
</dbReference>
<dbReference type="Pfam" id="PF01315">
    <property type="entry name" value="Ald_Xan_dh_C"/>
    <property type="match status" value="1"/>
</dbReference>
<dbReference type="Gene3D" id="3.30.530.20">
    <property type="match status" value="1"/>
</dbReference>
<dbReference type="EMBL" id="SHMF01000002">
    <property type="protein sequence ID" value="TAA35300.1"/>
    <property type="molecule type" value="Genomic_DNA"/>
</dbReference>
<dbReference type="AlphaFoldDB" id="A0A4Q8LTT8"/>
<protein>
    <submittedName>
        <fullName evidence="6">Xanthine dehydrogenase family protein molybdopterin-binding subunit</fullName>
    </submittedName>
</protein>
<comment type="similarity">
    <text evidence="1">Belongs to the xanthine dehydrogenase family.</text>
</comment>
<gene>
    <name evidence="6" type="ORF">EA656_06240</name>
</gene>
<evidence type="ECO:0000256" key="4">
    <source>
        <dbReference type="SAM" id="MobiDB-lite"/>
    </source>
</evidence>
<dbReference type="Pfam" id="PF06240">
    <property type="entry name" value="COXG"/>
    <property type="match status" value="1"/>
</dbReference>
<dbReference type="RefSeq" id="WP_130523102.1">
    <property type="nucleotide sequence ID" value="NZ_SHLZ01000008.1"/>
</dbReference>
<dbReference type="SUPFAM" id="SSF54665">
    <property type="entry name" value="CO dehydrogenase molybdoprotein N-domain-like"/>
    <property type="match status" value="1"/>
</dbReference>
<dbReference type="SUPFAM" id="SSF55961">
    <property type="entry name" value="Bet v1-like"/>
    <property type="match status" value="1"/>
</dbReference>
<evidence type="ECO:0000259" key="5">
    <source>
        <dbReference type="SMART" id="SM01008"/>
    </source>
</evidence>
<evidence type="ECO:0000313" key="7">
    <source>
        <dbReference type="Proteomes" id="UP000292087"/>
    </source>
</evidence>
<dbReference type="InterPro" id="IPR046867">
    <property type="entry name" value="AldOxase/xan_DH_MoCoBD2"/>
</dbReference>
<evidence type="ECO:0000313" key="6">
    <source>
        <dbReference type="EMBL" id="TAA35300.1"/>
    </source>
</evidence>
<dbReference type="InterPro" id="IPR016208">
    <property type="entry name" value="Ald_Oxase/xanthine_DH-like"/>
</dbReference>
<organism evidence="6 7">
    <name type="scientific">Pseudoxanthomonas winnipegensis</name>
    <dbReference type="NCBI Taxonomy" id="2480810"/>
    <lineage>
        <taxon>Bacteria</taxon>
        <taxon>Pseudomonadati</taxon>
        <taxon>Pseudomonadota</taxon>
        <taxon>Gammaproteobacteria</taxon>
        <taxon>Lysobacterales</taxon>
        <taxon>Lysobacteraceae</taxon>
        <taxon>Pseudoxanthomonas</taxon>
    </lineage>
</organism>
<reference evidence="6 7" key="1">
    <citation type="submission" date="2019-02" db="EMBL/GenBank/DDBJ databases">
        <title>WGS of Pseudoxanthomonas species novum from clinical isolates.</title>
        <authorList>
            <person name="Bernier A.-M."/>
            <person name="Bernard K."/>
            <person name="Vachon A."/>
        </authorList>
    </citation>
    <scope>NUCLEOTIDE SEQUENCE [LARGE SCALE GENOMIC DNA]</scope>
    <source>
        <strain evidence="6 7">NML140781</strain>
    </source>
</reference>
<feature type="domain" description="Aldehyde oxidase/xanthine dehydrogenase a/b hammerhead" evidence="5">
    <location>
        <begin position="33"/>
        <end position="144"/>
    </location>
</feature>
<evidence type="ECO:0000256" key="3">
    <source>
        <dbReference type="ARBA" id="ARBA00023002"/>
    </source>
</evidence>